<dbReference type="PANTHER" id="PTHR43357">
    <property type="entry name" value="INNER MEMBRANE ABC TRANSPORTER PERMEASE PROTEIN YDCV"/>
    <property type="match status" value="1"/>
</dbReference>
<evidence type="ECO:0000256" key="1">
    <source>
        <dbReference type="ARBA" id="ARBA00004429"/>
    </source>
</evidence>
<evidence type="ECO:0000256" key="2">
    <source>
        <dbReference type="ARBA" id="ARBA00022448"/>
    </source>
</evidence>
<dbReference type="GO" id="GO:0055085">
    <property type="term" value="P:transmembrane transport"/>
    <property type="evidence" value="ECO:0007669"/>
    <property type="project" value="InterPro"/>
</dbReference>
<gene>
    <name evidence="10" type="ORF">SAMN05660750_01121</name>
</gene>
<accession>A0A1T5BX17</accession>
<reference evidence="10 11" key="1">
    <citation type="submission" date="2017-02" db="EMBL/GenBank/DDBJ databases">
        <authorList>
            <person name="Peterson S.W."/>
        </authorList>
    </citation>
    <scope>NUCLEOTIDE SEQUENCE [LARGE SCALE GENOMIC DNA]</scope>
    <source>
        <strain evidence="10 11">DSM 9653</strain>
    </source>
</reference>
<dbReference type="Pfam" id="PF00528">
    <property type="entry name" value="BPD_transp_1"/>
    <property type="match status" value="1"/>
</dbReference>
<organism evidence="10 11">
    <name type="scientific">Bosea thiooxidans</name>
    <dbReference type="NCBI Taxonomy" id="53254"/>
    <lineage>
        <taxon>Bacteria</taxon>
        <taxon>Pseudomonadati</taxon>
        <taxon>Pseudomonadota</taxon>
        <taxon>Alphaproteobacteria</taxon>
        <taxon>Hyphomicrobiales</taxon>
        <taxon>Boseaceae</taxon>
        <taxon>Bosea</taxon>
    </lineage>
</organism>
<keyword evidence="5 8" id="KW-0812">Transmembrane</keyword>
<comment type="similarity">
    <text evidence="8">Belongs to the binding-protein-dependent transport system permease family.</text>
</comment>
<comment type="subcellular location">
    <subcellularLocation>
        <location evidence="1">Cell inner membrane</location>
        <topology evidence="1">Multi-pass membrane protein</topology>
    </subcellularLocation>
    <subcellularLocation>
        <location evidence="8">Cell membrane</location>
        <topology evidence="8">Multi-pass membrane protein</topology>
    </subcellularLocation>
</comment>
<evidence type="ECO:0000313" key="11">
    <source>
        <dbReference type="Proteomes" id="UP000190130"/>
    </source>
</evidence>
<evidence type="ECO:0000256" key="5">
    <source>
        <dbReference type="ARBA" id="ARBA00022692"/>
    </source>
</evidence>
<evidence type="ECO:0000256" key="7">
    <source>
        <dbReference type="ARBA" id="ARBA00023136"/>
    </source>
</evidence>
<dbReference type="AlphaFoldDB" id="A0A1T5BX17"/>
<feature type="transmembrane region" description="Helical" evidence="8">
    <location>
        <begin position="200"/>
        <end position="223"/>
    </location>
</feature>
<keyword evidence="7 8" id="KW-0472">Membrane</keyword>
<dbReference type="RefSeq" id="WP_079591195.1">
    <property type="nucleotide sequence ID" value="NZ_FUYX01000002.1"/>
</dbReference>
<name>A0A1T5BX17_9HYPH</name>
<dbReference type="InterPro" id="IPR035906">
    <property type="entry name" value="MetI-like_sf"/>
</dbReference>
<keyword evidence="4" id="KW-0997">Cell inner membrane</keyword>
<dbReference type="EMBL" id="FUYX01000002">
    <property type="protein sequence ID" value="SKB51908.1"/>
    <property type="molecule type" value="Genomic_DNA"/>
</dbReference>
<keyword evidence="2 8" id="KW-0813">Transport</keyword>
<evidence type="ECO:0000313" key="10">
    <source>
        <dbReference type="EMBL" id="SKB51908.1"/>
    </source>
</evidence>
<sequence>MELRRGRRRGAGRWSAWHFGLFAFTALVLLFLMAPLVVVFPMSLSSSSYLQFPPPGWSLRWYEQYFTDSTWIDATLRSIKVALATTVLATVLGTALSFSLVRGRYPGKEFVNQISLMPLIVPVIIYSIAVYGWFGQLKLIGLWQGIVLGHTVHAIPFVVIIMTAALRTFDIAQEHAAMSLGANRAQAIWHVTLPPLRPSLISAAFLAFISSFDELVVAMFLGGSNMTLPKKMFDNIVNEIDPTIAAVSVIQVVLVTVILILVSKLGSGAVPTER</sequence>
<dbReference type="SUPFAM" id="SSF161098">
    <property type="entry name" value="MetI-like"/>
    <property type="match status" value="1"/>
</dbReference>
<dbReference type="InterPro" id="IPR000515">
    <property type="entry name" value="MetI-like"/>
</dbReference>
<proteinExistence type="inferred from homology"/>
<feature type="transmembrane region" description="Helical" evidence="8">
    <location>
        <begin position="113"/>
        <end position="134"/>
    </location>
</feature>
<evidence type="ECO:0000256" key="8">
    <source>
        <dbReference type="RuleBase" id="RU363032"/>
    </source>
</evidence>
<feature type="transmembrane region" description="Helical" evidence="8">
    <location>
        <begin position="21"/>
        <end position="44"/>
    </location>
</feature>
<feature type="transmembrane region" description="Helical" evidence="8">
    <location>
        <begin position="140"/>
        <end position="166"/>
    </location>
</feature>
<feature type="domain" description="ABC transmembrane type-1" evidence="9">
    <location>
        <begin position="75"/>
        <end position="262"/>
    </location>
</feature>
<dbReference type="PROSITE" id="PS50928">
    <property type="entry name" value="ABC_TM1"/>
    <property type="match status" value="1"/>
</dbReference>
<dbReference type="GO" id="GO:0005886">
    <property type="term" value="C:plasma membrane"/>
    <property type="evidence" value="ECO:0007669"/>
    <property type="project" value="UniProtKB-SubCell"/>
</dbReference>
<evidence type="ECO:0000256" key="3">
    <source>
        <dbReference type="ARBA" id="ARBA00022475"/>
    </source>
</evidence>
<dbReference type="PANTHER" id="PTHR43357:SF4">
    <property type="entry name" value="INNER MEMBRANE ABC TRANSPORTER PERMEASE PROTEIN YDCV"/>
    <property type="match status" value="1"/>
</dbReference>
<dbReference type="Proteomes" id="UP000190130">
    <property type="component" value="Unassembled WGS sequence"/>
</dbReference>
<dbReference type="Gene3D" id="1.10.3720.10">
    <property type="entry name" value="MetI-like"/>
    <property type="match status" value="1"/>
</dbReference>
<feature type="transmembrane region" description="Helical" evidence="8">
    <location>
        <begin position="81"/>
        <end position="101"/>
    </location>
</feature>
<keyword evidence="6 8" id="KW-1133">Transmembrane helix</keyword>
<feature type="transmembrane region" description="Helical" evidence="8">
    <location>
        <begin position="243"/>
        <end position="262"/>
    </location>
</feature>
<protein>
    <submittedName>
        <fullName evidence="10">Putative spermidine/putrescine transport system permease protein</fullName>
    </submittedName>
</protein>
<evidence type="ECO:0000259" key="9">
    <source>
        <dbReference type="PROSITE" id="PS50928"/>
    </source>
</evidence>
<evidence type="ECO:0000256" key="4">
    <source>
        <dbReference type="ARBA" id="ARBA00022519"/>
    </source>
</evidence>
<keyword evidence="3" id="KW-1003">Cell membrane</keyword>
<evidence type="ECO:0000256" key="6">
    <source>
        <dbReference type="ARBA" id="ARBA00022989"/>
    </source>
</evidence>
<dbReference type="CDD" id="cd06261">
    <property type="entry name" value="TM_PBP2"/>
    <property type="match status" value="1"/>
</dbReference>
<dbReference type="OrthoDB" id="9815533at2"/>